<comment type="caution">
    <text evidence="1">The sequence shown here is derived from an EMBL/GenBank/DDBJ whole genome shotgun (WGS) entry which is preliminary data.</text>
</comment>
<proteinExistence type="predicted"/>
<organism evidence="1 2">
    <name type="scientific">Marilutibacter maris</name>
    <dbReference type="NCBI Taxonomy" id="1605891"/>
    <lineage>
        <taxon>Bacteria</taxon>
        <taxon>Pseudomonadati</taxon>
        <taxon>Pseudomonadota</taxon>
        <taxon>Gammaproteobacteria</taxon>
        <taxon>Lysobacterales</taxon>
        <taxon>Lysobacteraceae</taxon>
        <taxon>Marilutibacter</taxon>
    </lineage>
</organism>
<dbReference type="InterPro" id="IPR050708">
    <property type="entry name" value="T6SS_VgrG/RHS"/>
</dbReference>
<protein>
    <submittedName>
        <fullName evidence="1">RHS repeat protein</fullName>
    </submittedName>
</protein>
<dbReference type="InterPro" id="IPR031325">
    <property type="entry name" value="RHS_repeat"/>
</dbReference>
<dbReference type="AlphaFoldDB" id="A0A507ZZ27"/>
<dbReference type="Gene3D" id="2.180.10.10">
    <property type="entry name" value="RHS repeat-associated core"/>
    <property type="match status" value="2"/>
</dbReference>
<sequence length="277" mass="30394">MPSEKRVVDADGILVEKRAWQYRSDRRVLSKTVSDPSGVHAARSTFFAYCEQPDVDTGICPRVGLLTSVDGPRSDVSDLTTYQYYAADHGDCATSPATCAWRKGDLWKVTDALGHVTETLRYDGAGRVLSVRDANDVVTDFEYHPRGWMTARKVRGSDDNSEADDRITAIAYLPTGLVSSVTLPDGSFTSYVYDAAHRLTDIVDADGNRLHYTLDNAGNRIKEEVLGENDALKRTLSRVYNQLGQLATQADAGANPTDFTYDANGNLETVTDALSRV</sequence>
<dbReference type="NCBIfam" id="TIGR01643">
    <property type="entry name" value="YD_repeat_2x"/>
    <property type="match status" value="4"/>
</dbReference>
<name>A0A507ZZ27_9GAMM</name>
<dbReference type="PANTHER" id="PTHR32305:SF15">
    <property type="entry name" value="PROTEIN RHSA-RELATED"/>
    <property type="match status" value="1"/>
</dbReference>
<accession>A0A507ZZ27</accession>
<dbReference type="Pfam" id="PF05593">
    <property type="entry name" value="RHS_repeat"/>
    <property type="match status" value="3"/>
</dbReference>
<evidence type="ECO:0000313" key="2">
    <source>
        <dbReference type="Proteomes" id="UP000320431"/>
    </source>
</evidence>
<dbReference type="InterPro" id="IPR006530">
    <property type="entry name" value="YD"/>
</dbReference>
<dbReference type="Proteomes" id="UP000320431">
    <property type="component" value="Unassembled WGS sequence"/>
</dbReference>
<reference evidence="1 2" key="1">
    <citation type="submission" date="2019-10" db="EMBL/GenBank/DDBJ databases">
        <title>Lysobacter alkalisoli sp. nov., isolated from saline-alkaline soil.</title>
        <authorList>
            <person name="Sun J.-Q."/>
        </authorList>
    </citation>
    <scope>NUCLEOTIDE SEQUENCE [LARGE SCALE GENOMIC DNA]</scope>
    <source>
        <strain evidence="1 2">KCTC 42381</strain>
    </source>
</reference>
<gene>
    <name evidence="1" type="ORF">FKV24_016675</name>
</gene>
<dbReference type="EMBL" id="VICD02000297">
    <property type="protein sequence ID" value="KAB8166921.1"/>
    <property type="molecule type" value="Genomic_DNA"/>
</dbReference>
<dbReference type="PANTHER" id="PTHR32305">
    <property type="match status" value="1"/>
</dbReference>
<evidence type="ECO:0000313" key="1">
    <source>
        <dbReference type="EMBL" id="KAB8166921.1"/>
    </source>
</evidence>
<feature type="non-terminal residue" evidence="1">
    <location>
        <position position="277"/>
    </location>
</feature>